<gene>
    <name evidence="3" type="ORF">P3T76_014547</name>
</gene>
<evidence type="ECO:0000313" key="3">
    <source>
        <dbReference type="EMBL" id="KAK1930050.1"/>
    </source>
</evidence>
<keyword evidence="4" id="KW-1185">Reference proteome</keyword>
<sequence length="185" mass="20498">MRLNFVVALLLAVCIGCFSHLAHGEQTALEPNFIHTALRGERVEKTRKLVEDIATGEEREILSKLKGLFTKSTQSLNIFKKNPTVVKEVENLQHSAVIAQSLQSAKQNPAMMRQFSKLNQHPEVIKSLQGAPAAQSVKNVQTFLTKGQTRTRGTNPDGPGFWVAFLLIWTGVIGSILLANYFTQN</sequence>
<dbReference type="EMBL" id="JASMQC010000042">
    <property type="protein sequence ID" value="KAK1930050.1"/>
    <property type="molecule type" value="Genomic_DNA"/>
</dbReference>
<organism evidence="3 4">
    <name type="scientific">Phytophthora citrophthora</name>
    <dbReference type="NCBI Taxonomy" id="4793"/>
    <lineage>
        <taxon>Eukaryota</taxon>
        <taxon>Sar</taxon>
        <taxon>Stramenopiles</taxon>
        <taxon>Oomycota</taxon>
        <taxon>Peronosporomycetes</taxon>
        <taxon>Peronosporales</taxon>
        <taxon>Peronosporaceae</taxon>
        <taxon>Phytophthora</taxon>
    </lineage>
</organism>
<dbReference type="Proteomes" id="UP001259832">
    <property type="component" value="Unassembled WGS sequence"/>
</dbReference>
<keyword evidence="1" id="KW-0472">Membrane</keyword>
<name>A0AAD9LB63_9STRA</name>
<comment type="caution">
    <text evidence="3">The sequence shown here is derived from an EMBL/GenBank/DDBJ whole genome shotgun (WGS) entry which is preliminary data.</text>
</comment>
<feature type="transmembrane region" description="Helical" evidence="1">
    <location>
        <begin position="160"/>
        <end position="182"/>
    </location>
</feature>
<proteinExistence type="predicted"/>
<accession>A0AAD9LB63</accession>
<dbReference type="AlphaFoldDB" id="A0AAD9LB63"/>
<reference evidence="3" key="1">
    <citation type="submission" date="2023-08" db="EMBL/GenBank/DDBJ databases">
        <title>Reference Genome Resource for the Citrus Pathogen Phytophthora citrophthora.</title>
        <authorList>
            <person name="Moller H."/>
            <person name="Coetzee B."/>
            <person name="Rose L.J."/>
            <person name="Van Niekerk J.M."/>
        </authorList>
    </citation>
    <scope>NUCLEOTIDE SEQUENCE</scope>
    <source>
        <strain evidence="3">STE-U-9442</strain>
    </source>
</reference>
<feature type="chain" id="PRO_5042121993" description="RxLR effector protein" evidence="2">
    <location>
        <begin position="25"/>
        <end position="185"/>
    </location>
</feature>
<keyword evidence="1" id="KW-0812">Transmembrane</keyword>
<evidence type="ECO:0000256" key="1">
    <source>
        <dbReference type="SAM" id="Phobius"/>
    </source>
</evidence>
<evidence type="ECO:0000313" key="4">
    <source>
        <dbReference type="Proteomes" id="UP001259832"/>
    </source>
</evidence>
<keyword evidence="1" id="KW-1133">Transmembrane helix</keyword>
<keyword evidence="2" id="KW-0732">Signal</keyword>
<feature type="signal peptide" evidence="2">
    <location>
        <begin position="1"/>
        <end position="24"/>
    </location>
</feature>
<evidence type="ECO:0000256" key="2">
    <source>
        <dbReference type="SAM" id="SignalP"/>
    </source>
</evidence>
<evidence type="ECO:0008006" key="5">
    <source>
        <dbReference type="Google" id="ProtNLM"/>
    </source>
</evidence>
<protein>
    <recommendedName>
        <fullName evidence="5">RxLR effector protein</fullName>
    </recommendedName>
</protein>